<sequence length="192" mass="22018">MLPERIQHDPVLADLYRYWDSRRAGPVPPSRQDVDPLDMPRHVLPHLLLVELVGPVPRIHYRLVGTAIASRYGEDFTGRWLDELAGVNYRDLLERLYRLMRETQRPVYVESLFRLDPETTAETRRLYLPLTSDGEASLALAGQTFPTYPYDSRDFFPMIRGGPGDAGTGLVRHREWLIDPESGQMDLCTPAD</sequence>
<comment type="caution">
    <text evidence="1">The sequence shown here is derived from an EMBL/GenBank/DDBJ whole genome shotgun (WGS) entry which is preliminary data.</text>
</comment>
<dbReference type="RefSeq" id="WP_379723820.1">
    <property type="nucleotide sequence ID" value="NZ_JBHRYJ010000001.1"/>
</dbReference>
<evidence type="ECO:0000313" key="1">
    <source>
        <dbReference type="EMBL" id="MFC3675372.1"/>
    </source>
</evidence>
<accession>A0ABV7VEY4</accession>
<evidence type="ECO:0000313" key="2">
    <source>
        <dbReference type="Proteomes" id="UP001595711"/>
    </source>
</evidence>
<dbReference type="EMBL" id="JBHRYJ010000001">
    <property type="protein sequence ID" value="MFC3675372.1"/>
    <property type="molecule type" value="Genomic_DNA"/>
</dbReference>
<gene>
    <name evidence="1" type="ORF">ACFOOQ_07450</name>
</gene>
<name>A0ABV7VEY4_9PROT</name>
<organism evidence="1 2">
    <name type="scientific">Ferrovibrio xuzhouensis</name>
    <dbReference type="NCBI Taxonomy" id="1576914"/>
    <lineage>
        <taxon>Bacteria</taxon>
        <taxon>Pseudomonadati</taxon>
        <taxon>Pseudomonadota</taxon>
        <taxon>Alphaproteobacteria</taxon>
        <taxon>Rhodospirillales</taxon>
        <taxon>Rhodospirillaceae</taxon>
        <taxon>Ferrovibrio</taxon>
    </lineage>
</organism>
<protein>
    <submittedName>
        <fullName evidence="1">PAS domain-containing protein</fullName>
    </submittedName>
</protein>
<dbReference type="Pfam" id="PF07310">
    <property type="entry name" value="PAS_5"/>
    <property type="match status" value="1"/>
</dbReference>
<dbReference type="Proteomes" id="UP001595711">
    <property type="component" value="Unassembled WGS sequence"/>
</dbReference>
<keyword evidence="2" id="KW-1185">Reference proteome</keyword>
<proteinExistence type="predicted"/>
<dbReference type="InterPro" id="IPR009922">
    <property type="entry name" value="DUF1457"/>
</dbReference>
<reference evidence="2" key="1">
    <citation type="journal article" date="2019" name="Int. J. Syst. Evol. Microbiol.">
        <title>The Global Catalogue of Microorganisms (GCM) 10K type strain sequencing project: providing services to taxonomists for standard genome sequencing and annotation.</title>
        <authorList>
            <consortium name="The Broad Institute Genomics Platform"/>
            <consortium name="The Broad Institute Genome Sequencing Center for Infectious Disease"/>
            <person name="Wu L."/>
            <person name="Ma J."/>
        </authorList>
    </citation>
    <scope>NUCLEOTIDE SEQUENCE [LARGE SCALE GENOMIC DNA]</scope>
    <source>
        <strain evidence="2">KCTC 42182</strain>
    </source>
</reference>